<dbReference type="OrthoDB" id="2302022at2"/>
<comment type="caution">
    <text evidence="1">The sequence shown here is derived from an EMBL/GenBank/DDBJ whole genome shotgun (WGS) entry which is preliminary data.</text>
</comment>
<name>A0A0R1M2Y3_9LACO</name>
<organism evidence="1 2">
    <name type="scientific">Secundilactobacillus odoratitofui DSM 19909 = JCM 15043</name>
    <dbReference type="NCBI Taxonomy" id="1423776"/>
    <lineage>
        <taxon>Bacteria</taxon>
        <taxon>Bacillati</taxon>
        <taxon>Bacillota</taxon>
        <taxon>Bacilli</taxon>
        <taxon>Lactobacillales</taxon>
        <taxon>Lactobacillaceae</taxon>
        <taxon>Secundilactobacillus</taxon>
    </lineage>
</organism>
<dbReference type="AlphaFoldDB" id="A0A0R1M2Y3"/>
<gene>
    <name evidence="1" type="ORF">FD04_GL001243</name>
</gene>
<dbReference type="RefSeq" id="WP_054701171.1">
    <property type="nucleotide sequence ID" value="NZ_AZEE01000028.1"/>
</dbReference>
<sequence>MSNRSEILTEYREASEQLNELKQYEASHVVPCHEETITIKPKYGQRMQALSNKCDYLNMILEAMAASED</sequence>
<reference evidence="1 2" key="1">
    <citation type="journal article" date="2015" name="Genome Announc.">
        <title>Expanding the biotechnology potential of lactobacilli through comparative genomics of 213 strains and associated genera.</title>
        <authorList>
            <person name="Sun Z."/>
            <person name="Harris H.M."/>
            <person name="McCann A."/>
            <person name="Guo C."/>
            <person name="Argimon S."/>
            <person name="Zhang W."/>
            <person name="Yang X."/>
            <person name="Jeffery I.B."/>
            <person name="Cooney J.C."/>
            <person name="Kagawa T.F."/>
            <person name="Liu W."/>
            <person name="Song Y."/>
            <person name="Salvetti E."/>
            <person name="Wrobel A."/>
            <person name="Rasinkangas P."/>
            <person name="Parkhill J."/>
            <person name="Rea M.C."/>
            <person name="O'Sullivan O."/>
            <person name="Ritari J."/>
            <person name="Douillard F.P."/>
            <person name="Paul Ross R."/>
            <person name="Yang R."/>
            <person name="Briner A.E."/>
            <person name="Felis G.E."/>
            <person name="de Vos W.M."/>
            <person name="Barrangou R."/>
            <person name="Klaenhammer T.R."/>
            <person name="Caufield P.W."/>
            <person name="Cui Y."/>
            <person name="Zhang H."/>
            <person name="O'Toole P.W."/>
        </authorList>
    </citation>
    <scope>NUCLEOTIDE SEQUENCE [LARGE SCALE GENOMIC DNA]</scope>
    <source>
        <strain evidence="1 2">DSM 19909</strain>
    </source>
</reference>
<dbReference type="STRING" id="1423776.FD04_GL001243"/>
<protein>
    <submittedName>
        <fullName evidence="1">Uncharacterized protein</fullName>
    </submittedName>
</protein>
<accession>A0A0R1M2Y3</accession>
<evidence type="ECO:0000313" key="2">
    <source>
        <dbReference type="Proteomes" id="UP000051160"/>
    </source>
</evidence>
<proteinExistence type="predicted"/>
<dbReference type="PATRIC" id="fig|1423776.4.peg.1257"/>
<evidence type="ECO:0000313" key="1">
    <source>
        <dbReference type="EMBL" id="KRK98263.1"/>
    </source>
</evidence>
<keyword evidence="2" id="KW-1185">Reference proteome</keyword>
<dbReference type="EMBL" id="AZEE01000028">
    <property type="protein sequence ID" value="KRK98263.1"/>
    <property type="molecule type" value="Genomic_DNA"/>
</dbReference>
<dbReference type="Proteomes" id="UP000051160">
    <property type="component" value="Unassembled WGS sequence"/>
</dbReference>